<dbReference type="Proteomes" id="UP000242770">
    <property type="component" value="Unassembled WGS sequence"/>
</dbReference>
<dbReference type="AlphaFoldDB" id="A0A0F7S1B9"/>
<evidence type="ECO:0000313" key="3">
    <source>
        <dbReference type="EMBL" id="CDW94279.1"/>
    </source>
</evidence>
<dbReference type="OrthoDB" id="419598at2759"/>
<keyword evidence="4" id="KW-1185">Reference proteome</keyword>
<dbReference type="EMBL" id="LK056684">
    <property type="protein sequence ID" value="CDU25383.1"/>
    <property type="molecule type" value="Genomic_DNA"/>
</dbReference>
<feature type="domain" description="NAD(P)-binding" evidence="1">
    <location>
        <begin position="12"/>
        <end position="124"/>
    </location>
</feature>
<evidence type="ECO:0000259" key="1">
    <source>
        <dbReference type="Pfam" id="PF13460"/>
    </source>
</evidence>
<dbReference type="PANTHER" id="PTHR43162:SF1">
    <property type="entry name" value="PRESTALK A DIFFERENTIATION PROTEIN A"/>
    <property type="match status" value="1"/>
</dbReference>
<dbReference type="PANTHER" id="PTHR43162">
    <property type="match status" value="1"/>
</dbReference>
<sequence length="328" mass="35451">MSTPSQISIFPATSASATRLSQLLQQQHPDIRLRLAARTPAKLQASGANVTVSPTPLDIANVASIKDALEGSDAAYIINPQFYGEKDPFSLSQTWVDSITEAANASSTLKKIVYLSSVGAEKSSRTGPILNVHVAENGFLSKLRDGIELYAIRPPAFLSNFKSVLPLALNQPHTLPSMLIPFDKSYQFIDSNAIATTALKYLLSSPSSSAEVAKKGHIAAVQIVTPRKTVPEIAQHISEITGTKVNAVPVPQEEWFNTFKKAGMHDQQANLFVDMTTGQVTGYIDTITDEAAIAQERERGVLLVTEHAEVDYRAALKQIIDDSAQSAH</sequence>
<dbReference type="Gene3D" id="3.40.50.720">
    <property type="entry name" value="NAD(P)-binding Rossmann-like Domain"/>
    <property type="match status" value="1"/>
</dbReference>
<name>A0A0F7S1B9_9BASI</name>
<dbReference type="Pfam" id="PF13460">
    <property type="entry name" value="NAD_binding_10"/>
    <property type="match status" value="1"/>
</dbReference>
<accession>A0A0F7S1B9</accession>
<dbReference type="STRING" id="49012.A0A0F7S1B9"/>
<reference evidence="2" key="2">
    <citation type="submission" date="2014-06" db="EMBL/GenBank/DDBJ databases">
        <authorList>
            <person name="Ju J."/>
            <person name="Zhang J."/>
        </authorList>
    </citation>
    <scope>NUCLEOTIDE SEQUENCE</scope>
    <source>
        <strain evidence="2">SscI8</strain>
    </source>
</reference>
<dbReference type="InterPro" id="IPR051604">
    <property type="entry name" value="Ergot_Alk_Oxidoreductase"/>
</dbReference>
<proteinExistence type="predicted"/>
<protein>
    <recommendedName>
        <fullName evidence="1">NAD(P)-binding domain-containing protein</fullName>
    </recommendedName>
</protein>
<dbReference type="InterPro" id="IPR036291">
    <property type="entry name" value="NAD(P)-bd_dom_sf"/>
</dbReference>
<evidence type="ECO:0000313" key="2">
    <source>
        <dbReference type="EMBL" id="CDU25383.1"/>
    </source>
</evidence>
<gene>
    <name evidence="3" type="primary">SSCI02550.1</name>
    <name evidence="2" type="ORF">SPSC_05217</name>
</gene>
<reference evidence="4" key="3">
    <citation type="submission" date="2014-06" db="EMBL/GenBank/DDBJ databases">
        <authorList>
            <person name="Berkman P.J."/>
        </authorList>
    </citation>
    <scope>NUCLEOTIDE SEQUENCE [LARGE SCALE GENOMIC DNA]</scope>
</reference>
<reference evidence="3" key="1">
    <citation type="submission" date="2014-06" db="EMBL/GenBank/DDBJ databases">
        <authorList>
            <person name="Berkman J.Paul."/>
        </authorList>
    </citation>
    <scope>NUCLEOTIDE SEQUENCE [LARGE SCALE GENOMIC DNA]</scope>
</reference>
<evidence type="ECO:0000313" key="4">
    <source>
        <dbReference type="Proteomes" id="UP000242770"/>
    </source>
</evidence>
<organism evidence="3 4">
    <name type="scientific">Sporisorium scitamineum</name>
    <dbReference type="NCBI Taxonomy" id="49012"/>
    <lineage>
        <taxon>Eukaryota</taxon>
        <taxon>Fungi</taxon>
        <taxon>Dikarya</taxon>
        <taxon>Basidiomycota</taxon>
        <taxon>Ustilaginomycotina</taxon>
        <taxon>Ustilaginomycetes</taxon>
        <taxon>Ustilaginales</taxon>
        <taxon>Ustilaginaceae</taxon>
        <taxon>Sporisorium</taxon>
    </lineage>
</organism>
<dbReference type="InterPro" id="IPR016040">
    <property type="entry name" value="NAD(P)-bd_dom"/>
</dbReference>
<dbReference type="Gene3D" id="3.90.25.10">
    <property type="entry name" value="UDP-galactose 4-epimerase, domain 1"/>
    <property type="match status" value="1"/>
</dbReference>
<dbReference type="SUPFAM" id="SSF51735">
    <property type="entry name" value="NAD(P)-binding Rossmann-fold domains"/>
    <property type="match status" value="1"/>
</dbReference>
<dbReference type="EMBL" id="CCFA01000174">
    <property type="protein sequence ID" value="CDW94279.1"/>
    <property type="molecule type" value="Genomic_DNA"/>
</dbReference>